<dbReference type="GO" id="GO:0003677">
    <property type="term" value="F:DNA binding"/>
    <property type="evidence" value="ECO:0007669"/>
    <property type="project" value="UniProtKB-KW"/>
</dbReference>
<sequence length="863" mass="98180">MDATQEDRSLLLSKLTIPKPYARSVPRPQLIERLNAGLERKASFVVAPAGYGKTTLASEWARQADIAVGWLSLDEKDNDLNRFWSYFAAAIEQAAGSLSDSLRIAASTLSPGRHEPFLVALLNEWCGLREPVAIVLDDWHVVESADVIESVSYLLEYLPGGAHLCFLSRKDAGFTKARWVSREWIQELGDRQLRFDSREAEEFFRLCAELELEREQLERILFQTEGWVTGLKLVSLSLREGGHAVRLSRVRSGGVQVEQYLLEEVYDSLDEPLRQFLKSVSVLRRMNGPLCEAVAGEGGAKRLDEAARLNLFLVPLEEDRIWYRLHHLFGEFLQKRLAAGGPGEKNALYRKAAAWCESHGLREEAVDYYMAGDCHEEALRLLEEMRSVLIRGEFSTLRAWLSAIPEPLLLRHPFLYFSYIYSLLWANDPDPAERHLQLAERHYEEAAEGWSPEERDRYLGYLYYVRNFKATQHDMDMGKGLEYIRLSLQHSPGGTDLIFASPQMPLTPSIYRSYNGKRGKHLPRGLADAFFRSMIEFMKQMGLHDSVLVCYGELLYERGELEEAEHCLKLGLQGQSQAHYQPEKVYVPAYLFLSRIAMARNDPPQARKWLEEAAERAEEDGAEAAFILIEAEKAGQRLRTGDSSAAAEWRERYRLSPEDPVSVYQLFHYIFLVRTLMETGGLGQAQRLSEKLYPIAVKGHRPMEALDLQILQAVMLQRTGKPEQALLRLEEALKYAQPDDYTRIFIDKGRPVAELLAAYVHQRQKGNIRDKQAPPLAYVRRILSGFGGETDAPRRPSAALRTVLTPREYEVFRLMEQGLDNGEIAQTLGIGMGTLKAHINHIYGKLHATSRVEAIRQGKGMQE</sequence>
<dbReference type="InterPro" id="IPR059106">
    <property type="entry name" value="WHD_MalT"/>
</dbReference>
<protein>
    <submittedName>
        <fullName evidence="5">Helix-turn-helix transcriptional regulator</fullName>
    </submittedName>
</protein>
<evidence type="ECO:0000256" key="3">
    <source>
        <dbReference type="ARBA" id="ARBA00023163"/>
    </source>
</evidence>
<keyword evidence="2" id="KW-0238">DNA-binding</keyword>
<dbReference type="Pfam" id="PF17874">
    <property type="entry name" value="TPR_MalT"/>
    <property type="match status" value="1"/>
</dbReference>
<dbReference type="EMBL" id="JACJVO010000009">
    <property type="protein sequence ID" value="MBB6730793.1"/>
    <property type="molecule type" value="Genomic_DNA"/>
</dbReference>
<dbReference type="InterPro" id="IPR036388">
    <property type="entry name" value="WH-like_DNA-bd_sf"/>
</dbReference>
<reference evidence="5 6" key="1">
    <citation type="submission" date="2020-08" db="EMBL/GenBank/DDBJ databases">
        <title>Cohnella phylogeny.</title>
        <authorList>
            <person name="Dunlap C."/>
        </authorList>
    </citation>
    <scope>NUCLEOTIDE SEQUENCE [LARGE SCALE GENOMIC DNA]</scope>
    <source>
        <strain evidence="5 6">CBP 2801</strain>
    </source>
</reference>
<dbReference type="CDD" id="cd06170">
    <property type="entry name" value="LuxR_C_like"/>
    <property type="match status" value="1"/>
</dbReference>
<proteinExistence type="predicted"/>
<dbReference type="SUPFAM" id="SSF48452">
    <property type="entry name" value="TPR-like"/>
    <property type="match status" value="1"/>
</dbReference>
<dbReference type="AlphaFoldDB" id="A0A7X0VWC0"/>
<dbReference type="Pfam" id="PF25873">
    <property type="entry name" value="WHD_MalT"/>
    <property type="match status" value="1"/>
</dbReference>
<dbReference type="Proteomes" id="UP000564644">
    <property type="component" value="Unassembled WGS sequence"/>
</dbReference>
<dbReference type="GO" id="GO:0006355">
    <property type="term" value="P:regulation of DNA-templated transcription"/>
    <property type="evidence" value="ECO:0007669"/>
    <property type="project" value="InterPro"/>
</dbReference>
<gene>
    <name evidence="5" type="ORF">H7C18_07725</name>
</gene>
<dbReference type="Gene3D" id="1.25.40.10">
    <property type="entry name" value="Tetratricopeptide repeat domain"/>
    <property type="match status" value="1"/>
</dbReference>
<dbReference type="PANTHER" id="PTHR44688:SF16">
    <property type="entry name" value="DNA-BINDING TRANSCRIPTIONAL ACTIVATOR DEVR_DOSR"/>
    <property type="match status" value="1"/>
</dbReference>
<dbReference type="PROSITE" id="PS50043">
    <property type="entry name" value="HTH_LUXR_2"/>
    <property type="match status" value="1"/>
</dbReference>
<keyword evidence="3" id="KW-0804">Transcription</keyword>
<dbReference type="Pfam" id="PF00196">
    <property type="entry name" value="GerE"/>
    <property type="match status" value="1"/>
</dbReference>
<organism evidence="5 6">
    <name type="scientific">Cohnella zeiphila</name>
    <dbReference type="NCBI Taxonomy" id="2761120"/>
    <lineage>
        <taxon>Bacteria</taxon>
        <taxon>Bacillati</taxon>
        <taxon>Bacillota</taxon>
        <taxon>Bacilli</taxon>
        <taxon>Bacillales</taxon>
        <taxon>Paenibacillaceae</taxon>
        <taxon>Cohnella</taxon>
    </lineage>
</organism>
<evidence type="ECO:0000259" key="4">
    <source>
        <dbReference type="PROSITE" id="PS50043"/>
    </source>
</evidence>
<dbReference type="InterPro" id="IPR041617">
    <property type="entry name" value="TPR_MalT"/>
</dbReference>
<name>A0A7X0VWC0_9BACL</name>
<keyword evidence="1" id="KW-0805">Transcription regulation</keyword>
<keyword evidence="6" id="KW-1185">Reference proteome</keyword>
<dbReference type="InterPro" id="IPR027417">
    <property type="entry name" value="P-loop_NTPase"/>
</dbReference>
<evidence type="ECO:0000313" key="6">
    <source>
        <dbReference type="Proteomes" id="UP000564644"/>
    </source>
</evidence>
<dbReference type="Gene3D" id="3.40.50.300">
    <property type="entry name" value="P-loop containing nucleotide triphosphate hydrolases"/>
    <property type="match status" value="1"/>
</dbReference>
<dbReference type="PANTHER" id="PTHR44688">
    <property type="entry name" value="DNA-BINDING TRANSCRIPTIONAL ACTIVATOR DEVR_DOSR"/>
    <property type="match status" value="1"/>
</dbReference>
<dbReference type="PRINTS" id="PR00038">
    <property type="entry name" value="HTHLUXR"/>
</dbReference>
<dbReference type="SUPFAM" id="SSF52540">
    <property type="entry name" value="P-loop containing nucleoside triphosphate hydrolases"/>
    <property type="match status" value="1"/>
</dbReference>
<comment type="caution">
    <text evidence="5">The sequence shown here is derived from an EMBL/GenBank/DDBJ whole genome shotgun (WGS) entry which is preliminary data.</text>
</comment>
<evidence type="ECO:0000256" key="2">
    <source>
        <dbReference type="ARBA" id="ARBA00023125"/>
    </source>
</evidence>
<dbReference type="SMART" id="SM00421">
    <property type="entry name" value="HTH_LUXR"/>
    <property type="match status" value="1"/>
</dbReference>
<dbReference type="InterPro" id="IPR016032">
    <property type="entry name" value="Sig_transdc_resp-reg_C-effctor"/>
</dbReference>
<dbReference type="InterPro" id="IPR011990">
    <property type="entry name" value="TPR-like_helical_dom_sf"/>
</dbReference>
<accession>A0A7X0VWC0</accession>
<evidence type="ECO:0000313" key="5">
    <source>
        <dbReference type="EMBL" id="MBB6730793.1"/>
    </source>
</evidence>
<evidence type="ECO:0000256" key="1">
    <source>
        <dbReference type="ARBA" id="ARBA00023015"/>
    </source>
</evidence>
<dbReference type="SUPFAM" id="SSF46894">
    <property type="entry name" value="C-terminal effector domain of the bipartite response regulators"/>
    <property type="match status" value="1"/>
</dbReference>
<dbReference type="PROSITE" id="PS00622">
    <property type="entry name" value="HTH_LUXR_1"/>
    <property type="match status" value="1"/>
</dbReference>
<dbReference type="InterPro" id="IPR000792">
    <property type="entry name" value="Tscrpt_reg_LuxR_C"/>
</dbReference>
<feature type="domain" description="HTH luxR-type" evidence="4">
    <location>
        <begin position="797"/>
        <end position="862"/>
    </location>
</feature>
<dbReference type="Gene3D" id="1.10.10.10">
    <property type="entry name" value="Winged helix-like DNA-binding domain superfamily/Winged helix DNA-binding domain"/>
    <property type="match status" value="1"/>
</dbReference>